<dbReference type="RefSeq" id="WP_009501865.1">
    <property type="nucleotide sequence ID" value="NZ_ANIN01000002.1"/>
</dbReference>
<feature type="chain" id="PRO_5003958234" evidence="1">
    <location>
        <begin position="29"/>
        <end position="109"/>
    </location>
</feature>
<reference evidence="2 3" key="1">
    <citation type="journal article" date="2013" name="Genome Announc.">
        <title>Genome Sequence of Moraxella macacae 0408225, a Novel Bacterial Species Isolated from a Cynomolgus Macaque with Epistaxis.</title>
        <authorList>
            <person name="Ladner J.T."/>
            <person name="Whitehouse C.A."/>
            <person name="Koroleva G.I."/>
            <person name="Palacios G.F."/>
        </authorList>
    </citation>
    <scope>NUCLEOTIDE SEQUENCE [LARGE SCALE GENOMIC DNA]</scope>
    <source>
        <strain evidence="2 3">0408225</strain>
    </source>
</reference>
<keyword evidence="3" id="KW-1185">Reference proteome</keyword>
<gene>
    <name evidence="2" type="ORF">MOMA_07111</name>
</gene>
<dbReference type="OrthoDB" id="6650009at2"/>
<protein>
    <submittedName>
        <fullName evidence="2">Uncharacterized protein</fullName>
    </submittedName>
</protein>
<dbReference type="AlphaFoldDB" id="L2F5K7"/>
<dbReference type="STRING" id="1230338.MOMA_07111"/>
<accession>L2F5K7</accession>
<dbReference type="Proteomes" id="UP000023795">
    <property type="component" value="Unassembled WGS sequence"/>
</dbReference>
<proteinExistence type="predicted"/>
<keyword evidence="1" id="KW-0732">Signal</keyword>
<evidence type="ECO:0000256" key="1">
    <source>
        <dbReference type="SAM" id="SignalP"/>
    </source>
</evidence>
<dbReference type="EMBL" id="ANIN01000002">
    <property type="protein sequence ID" value="ELA08312.1"/>
    <property type="molecule type" value="Genomic_DNA"/>
</dbReference>
<feature type="signal peptide" evidence="1">
    <location>
        <begin position="1"/>
        <end position="28"/>
    </location>
</feature>
<dbReference type="PATRIC" id="fig|1230338.3.peg.1512"/>
<comment type="caution">
    <text evidence="2">The sequence shown here is derived from an EMBL/GenBank/DDBJ whole genome shotgun (WGS) entry which is preliminary data.</text>
</comment>
<evidence type="ECO:0000313" key="3">
    <source>
        <dbReference type="Proteomes" id="UP000023795"/>
    </source>
</evidence>
<organism evidence="2 3">
    <name type="scientific">Moraxella macacae 0408225</name>
    <dbReference type="NCBI Taxonomy" id="1230338"/>
    <lineage>
        <taxon>Bacteria</taxon>
        <taxon>Pseudomonadati</taxon>
        <taxon>Pseudomonadota</taxon>
        <taxon>Gammaproteobacteria</taxon>
        <taxon>Moraxellales</taxon>
        <taxon>Moraxellaceae</taxon>
        <taxon>Moraxella</taxon>
    </lineage>
</organism>
<evidence type="ECO:0000313" key="2">
    <source>
        <dbReference type="EMBL" id="ELA08312.1"/>
    </source>
</evidence>
<name>L2F5K7_9GAMM</name>
<sequence length="109" mass="11977">MKKPTFATILLSTSLTLPSIILPNLANASTDVNHAQINACVAQMTEKKITDNKSAQKVCGCVVKEQAKITQKQKNELDDWVKSGKDIRTNKTFQNISDRMKACGNGIIK</sequence>